<feature type="compositionally biased region" description="Basic and acidic residues" evidence="1">
    <location>
        <begin position="172"/>
        <end position="187"/>
    </location>
</feature>
<dbReference type="STRING" id="387005.A0A183HPM3"/>
<keyword evidence="4" id="KW-1185">Reference proteome</keyword>
<proteinExistence type="predicted"/>
<evidence type="ECO:0000256" key="1">
    <source>
        <dbReference type="SAM" id="MobiDB-lite"/>
    </source>
</evidence>
<gene>
    <name evidence="3" type="ORF">OFLC_LOCUS9435</name>
</gene>
<organism evidence="5">
    <name type="scientific">Onchocerca flexuosa</name>
    <dbReference type="NCBI Taxonomy" id="387005"/>
    <lineage>
        <taxon>Eukaryota</taxon>
        <taxon>Metazoa</taxon>
        <taxon>Ecdysozoa</taxon>
        <taxon>Nematoda</taxon>
        <taxon>Chromadorea</taxon>
        <taxon>Rhabditida</taxon>
        <taxon>Spirurina</taxon>
        <taxon>Spiruromorpha</taxon>
        <taxon>Filarioidea</taxon>
        <taxon>Onchocercidae</taxon>
        <taxon>Onchocerca</taxon>
    </lineage>
</organism>
<accession>A0A183HPM3</accession>
<reference evidence="5" key="1">
    <citation type="submission" date="2016-06" db="UniProtKB">
        <authorList>
            <consortium name="WormBaseParasite"/>
        </authorList>
    </citation>
    <scope>IDENTIFICATION</scope>
</reference>
<feature type="compositionally biased region" description="Basic and acidic residues" evidence="1">
    <location>
        <begin position="67"/>
        <end position="76"/>
    </location>
</feature>
<sequence length="199" mass="22967">MVFTHAILRALSFIIMSSEICLAWHPPMSLGLKQRGRGIKKKKIGRNASNTLAERKGVGKGGYKQISSEERSKESEECSSSDDESLPNVRDSWHALKVRMQQKVELEGAMVYAEKELNLEPIDAIGFITDEDLNGEALINSYQERMQELRDIYHSIRADQARLDRRWRKTLEKRKQRDKEHRKKDELFVQSPIGDNVVQ</sequence>
<feature type="signal peptide" evidence="2">
    <location>
        <begin position="1"/>
        <end position="23"/>
    </location>
</feature>
<evidence type="ECO:0000256" key="2">
    <source>
        <dbReference type="SAM" id="SignalP"/>
    </source>
</evidence>
<feature type="region of interest" description="Disordered" evidence="1">
    <location>
        <begin position="56"/>
        <end position="87"/>
    </location>
</feature>
<evidence type="ECO:0000313" key="3">
    <source>
        <dbReference type="EMBL" id="VDO60556.1"/>
    </source>
</evidence>
<evidence type="ECO:0000313" key="4">
    <source>
        <dbReference type="Proteomes" id="UP000267606"/>
    </source>
</evidence>
<name>A0A183HPM3_9BILA</name>
<protein>
    <submittedName>
        <fullName evidence="5">FAM192A_Fyv6_N domain-containing protein</fullName>
    </submittedName>
</protein>
<reference evidence="3 4" key="2">
    <citation type="submission" date="2018-11" db="EMBL/GenBank/DDBJ databases">
        <authorList>
            <consortium name="Pathogen Informatics"/>
        </authorList>
    </citation>
    <scope>NUCLEOTIDE SEQUENCE [LARGE SCALE GENOMIC DNA]</scope>
</reference>
<dbReference type="AlphaFoldDB" id="A0A183HPM3"/>
<feature type="region of interest" description="Disordered" evidence="1">
    <location>
        <begin position="172"/>
        <end position="199"/>
    </location>
</feature>
<dbReference type="Proteomes" id="UP000267606">
    <property type="component" value="Unassembled WGS sequence"/>
</dbReference>
<feature type="chain" id="PRO_5044552604" evidence="2">
    <location>
        <begin position="24"/>
        <end position="199"/>
    </location>
</feature>
<dbReference type="WBParaSite" id="OFLC_0000943401-mRNA-1">
    <property type="protein sequence ID" value="OFLC_0000943401-mRNA-1"/>
    <property type="gene ID" value="OFLC_0000943401"/>
</dbReference>
<keyword evidence="2" id="KW-0732">Signal</keyword>
<evidence type="ECO:0000313" key="5">
    <source>
        <dbReference type="WBParaSite" id="OFLC_0000943401-mRNA-1"/>
    </source>
</evidence>
<dbReference type="EMBL" id="UZAJ01011551">
    <property type="protein sequence ID" value="VDO60556.1"/>
    <property type="molecule type" value="Genomic_DNA"/>
</dbReference>